<organism evidence="1 2">
    <name type="scientific">Cellulomonas terrae</name>
    <dbReference type="NCBI Taxonomy" id="311234"/>
    <lineage>
        <taxon>Bacteria</taxon>
        <taxon>Bacillati</taxon>
        <taxon>Actinomycetota</taxon>
        <taxon>Actinomycetes</taxon>
        <taxon>Micrococcales</taxon>
        <taxon>Cellulomonadaceae</taxon>
        <taxon>Cellulomonas</taxon>
    </lineage>
</organism>
<proteinExistence type="predicted"/>
<dbReference type="AlphaFoldDB" id="A0A511JQT5"/>
<keyword evidence="2" id="KW-1185">Reference proteome</keyword>
<name>A0A511JQT5_9CELL</name>
<comment type="caution">
    <text evidence="1">The sequence shown here is derived from an EMBL/GenBank/DDBJ whole genome shotgun (WGS) entry which is preliminary data.</text>
</comment>
<accession>A0A511JQT5</accession>
<protein>
    <submittedName>
        <fullName evidence="1">Uncharacterized protein</fullName>
    </submittedName>
</protein>
<evidence type="ECO:0000313" key="2">
    <source>
        <dbReference type="Proteomes" id="UP000321049"/>
    </source>
</evidence>
<dbReference type="Proteomes" id="UP000321049">
    <property type="component" value="Unassembled WGS sequence"/>
</dbReference>
<evidence type="ECO:0000313" key="1">
    <source>
        <dbReference type="EMBL" id="GEM00393.1"/>
    </source>
</evidence>
<reference evidence="1 2" key="1">
    <citation type="submission" date="2019-07" db="EMBL/GenBank/DDBJ databases">
        <title>Whole genome shotgun sequence of Cellulomonas terrae NBRC 100819.</title>
        <authorList>
            <person name="Hosoyama A."/>
            <person name="Uohara A."/>
            <person name="Ohji S."/>
            <person name="Ichikawa N."/>
        </authorList>
    </citation>
    <scope>NUCLEOTIDE SEQUENCE [LARGE SCALE GENOMIC DNA]</scope>
    <source>
        <strain evidence="1 2">NBRC 100819</strain>
    </source>
</reference>
<dbReference type="EMBL" id="BJWH01000036">
    <property type="protein sequence ID" value="GEM00393.1"/>
    <property type="molecule type" value="Genomic_DNA"/>
</dbReference>
<sequence length="434" mass="46581">MSSPASNVRYLSWATMVLDDSPDVRAAGYAASDGTDPAVWREGIARALRSMSSAVACDAVSHLEARGGADSRQLLVDALTATRSGLTPVWIRGGIGTLDCARHRADPDVPVPPVLPWSDEPAPDGFAELLYDALNQLIGEGRRRVQRARRDPRFDQTPAPGTDLVGWADHEAALVAELETVTLEDCRESARGIAGTGVVHPALHRHLQRNPDVASRLAAGLTPLQLVRFEAEPDRGGLGAPSLIWHHRELAVDLRVLVDASARIGVARPYDAVAHVVFSPHSLRPTDPALAWPLFVERPDRLDDALGLAVPEVTPTPHELTIALGILEQMPVLPSRYLPLVSRVAVDGAARPRAAARQVIERHGNPVRVATGGLAHGRAGVRASAASWLQQLDAVQSLPDVRRAAAEERSAAARASMRAVIDQLSRRTASSRPR</sequence>
<gene>
    <name evidence="1" type="ORF">CTE05_39390</name>
</gene>